<organism evidence="2 3">
    <name type="scientific">Streptomyces pratensis (strain ATCC 33331 / IAF-45CD)</name>
    <dbReference type="NCBI Taxonomy" id="591167"/>
    <lineage>
        <taxon>Bacteria</taxon>
        <taxon>Bacillati</taxon>
        <taxon>Actinomycetota</taxon>
        <taxon>Actinomycetes</taxon>
        <taxon>Kitasatosporales</taxon>
        <taxon>Streptomycetaceae</taxon>
        <taxon>Streptomyces</taxon>
    </lineage>
</organism>
<name>A0A8D4BIL5_STRFA</name>
<dbReference type="EMBL" id="CP002477">
    <property type="protein sequence ID" value="ADW07959.1"/>
    <property type="molecule type" value="Genomic_DNA"/>
</dbReference>
<reference evidence="2 3" key="1">
    <citation type="submission" date="2011-01" db="EMBL/GenBank/DDBJ databases">
        <title>Complete sequence of plasmid2 of Streptomyces flavogriseus ATCC 33331.</title>
        <authorList>
            <consortium name="US DOE Joint Genome Institute"/>
            <person name="Lucas S."/>
            <person name="Copeland A."/>
            <person name="Lapidus A."/>
            <person name="Cheng J.-F."/>
            <person name="Goodwin L."/>
            <person name="Pitluck S."/>
            <person name="Davenport K."/>
            <person name="Detter J.C."/>
            <person name="Han C."/>
            <person name="Tapia R."/>
            <person name="Land M."/>
            <person name="Hauser L."/>
            <person name="Kyrpides N."/>
            <person name="Ivanova N."/>
            <person name="Ovchinnikova G."/>
            <person name="Pagani I."/>
            <person name="Brumm P."/>
            <person name="Mead D."/>
            <person name="Woyke T."/>
        </authorList>
    </citation>
    <scope>NUCLEOTIDE SEQUENCE [LARGE SCALE GENOMIC DNA]</scope>
    <source>
        <strain evidence="3">ATCC 33331 / IAF-45CD</strain>
        <plasmid evidence="2 3">pSFLA02</plasmid>
    </source>
</reference>
<dbReference type="AlphaFoldDB" id="A0A8D4BIL5"/>
<dbReference type="Proteomes" id="UP000002066">
    <property type="component" value="Plasmid pSFLA02"/>
</dbReference>
<gene>
    <name evidence="2" type="ORF">Sfla_6657</name>
</gene>
<dbReference type="KEGG" id="sfa:Sfla_6657"/>
<accession>A0A8D4BIL5</accession>
<sequence>MRSRCTAGATPTTTAPAGCRAALVGGPLHVLLLDITGGAADELQTGVALMTGLGQSGGRAPYDLRPGGRNRRAQFGDTS</sequence>
<keyword evidence="2" id="KW-0614">Plasmid</keyword>
<evidence type="ECO:0000256" key="1">
    <source>
        <dbReference type="SAM" id="MobiDB-lite"/>
    </source>
</evidence>
<evidence type="ECO:0000313" key="3">
    <source>
        <dbReference type="Proteomes" id="UP000002066"/>
    </source>
</evidence>
<feature type="region of interest" description="Disordered" evidence="1">
    <location>
        <begin position="54"/>
        <end position="79"/>
    </location>
</feature>
<geneLocation type="plasmid" evidence="2 3">
    <name>pSFLA02</name>
</geneLocation>
<protein>
    <submittedName>
        <fullName evidence="2">Uncharacterized protein</fullName>
    </submittedName>
</protein>
<proteinExistence type="predicted"/>
<evidence type="ECO:0000313" key="2">
    <source>
        <dbReference type="EMBL" id="ADW07959.1"/>
    </source>
</evidence>